<comment type="caution">
    <text evidence="3">The sequence shown here is derived from an EMBL/GenBank/DDBJ whole genome shotgun (WGS) entry which is preliminary data.</text>
</comment>
<protein>
    <submittedName>
        <fullName evidence="3">Uncharacterized protein</fullName>
    </submittedName>
</protein>
<organism evidence="3 4">
    <name type="scientific">Prosthecomicrobium pneumaticum</name>
    <dbReference type="NCBI Taxonomy" id="81895"/>
    <lineage>
        <taxon>Bacteria</taxon>
        <taxon>Pseudomonadati</taxon>
        <taxon>Pseudomonadota</taxon>
        <taxon>Alphaproteobacteria</taxon>
        <taxon>Hyphomicrobiales</taxon>
        <taxon>Kaistiaceae</taxon>
        <taxon>Prosthecomicrobium</taxon>
    </lineage>
</organism>
<reference evidence="3 4" key="1">
    <citation type="submission" date="2020-08" db="EMBL/GenBank/DDBJ databases">
        <title>Genomic Encyclopedia of Type Strains, Phase IV (KMG-IV): sequencing the most valuable type-strain genomes for metagenomic binning, comparative biology and taxonomic classification.</title>
        <authorList>
            <person name="Goeker M."/>
        </authorList>
    </citation>
    <scope>NUCLEOTIDE SEQUENCE [LARGE SCALE GENOMIC DNA]</scope>
    <source>
        <strain evidence="3 4">DSM 16268</strain>
    </source>
</reference>
<keyword evidence="2" id="KW-0732">Signal</keyword>
<dbReference type="Proteomes" id="UP000523821">
    <property type="component" value="Unassembled WGS sequence"/>
</dbReference>
<accession>A0A7W9CUN3</accession>
<gene>
    <name evidence="3" type="ORF">GGQ63_001011</name>
</gene>
<dbReference type="RefSeq" id="WP_183853188.1">
    <property type="nucleotide sequence ID" value="NZ_JACHOO010000002.1"/>
</dbReference>
<feature type="compositionally biased region" description="Low complexity" evidence="1">
    <location>
        <begin position="29"/>
        <end position="38"/>
    </location>
</feature>
<feature type="region of interest" description="Disordered" evidence="1">
    <location>
        <begin position="29"/>
        <end position="57"/>
    </location>
</feature>
<feature type="compositionally biased region" description="Gly residues" evidence="1">
    <location>
        <begin position="39"/>
        <end position="51"/>
    </location>
</feature>
<evidence type="ECO:0000313" key="4">
    <source>
        <dbReference type="Proteomes" id="UP000523821"/>
    </source>
</evidence>
<dbReference type="AlphaFoldDB" id="A0A7W9CUN3"/>
<dbReference type="EMBL" id="JACHOO010000002">
    <property type="protein sequence ID" value="MBB5751959.1"/>
    <property type="molecule type" value="Genomic_DNA"/>
</dbReference>
<name>A0A7W9CUN3_9HYPH</name>
<feature type="signal peptide" evidence="2">
    <location>
        <begin position="1"/>
        <end position="29"/>
    </location>
</feature>
<evidence type="ECO:0000313" key="3">
    <source>
        <dbReference type="EMBL" id="MBB5751959.1"/>
    </source>
</evidence>
<proteinExistence type="predicted"/>
<feature type="chain" id="PRO_5030837476" evidence="2">
    <location>
        <begin position="30"/>
        <end position="136"/>
    </location>
</feature>
<sequence length="136" mass="13937">MPSASRKPARLLLSLAAAALIGLAAPAAAQTAGPSNTPGSGGGNRPGGGGAPTTVYDPCNPYPNATHGFVAAVPSHCGGSKRPPRRVASGGEDCACHVHVERLPGVRFHRTVSCHGHPRRVMRTVVSVCSPDFDRR</sequence>
<evidence type="ECO:0000256" key="2">
    <source>
        <dbReference type="SAM" id="SignalP"/>
    </source>
</evidence>
<keyword evidence="4" id="KW-1185">Reference proteome</keyword>
<evidence type="ECO:0000256" key="1">
    <source>
        <dbReference type="SAM" id="MobiDB-lite"/>
    </source>
</evidence>